<comment type="caution">
    <text evidence="2">The sequence shown here is derived from an EMBL/GenBank/DDBJ whole genome shotgun (WGS) entry which is preliminary data.</text>
</comment>
<protein>
    <recommendedName>
        <fullName evidence="4">Peptidase A1 domain-containing protein</fullName>
    </recommendedName>
</protein>
<evidence type="ECO:0000313" key="3">
    <source>
        <dbReference type="Proteomes" id="UP000614601"/>
    </source>
</evidence>
<dbReference type="SUPFAM" id="SSF50630">
    <property type="entry name" value="Acid proteases"/>
    <property type="match status" value="1"/>
</dbReference>
<proteinExistence type="predicted"/>
<keyword evidence="1" id="KW-0732">Signal</keyword>
<accession>A0A811KU21</accession>
<dbReference type="EMBL" id="CAJFDH010000004">
    <property type="protein sequence ID" value="CAD5218815.1"/>
    <property type="molecule type" value="Genomic_DNA"/>
</dbReference>
<dbReference type="Proteomes" id="UP000614601">
    <property type="component" value="Unassembled WGS sequence"/>
</dbReference>
<dbReference type="Proteomes" id="UP000783686">
    <property type="component" value="Unassembled WGS sequence"/>
</dbReference>
<gene>
    <name evidence="2" type="ORF">BOKJ2_LOCUS8025</name>
</gene>
<dbReference type="Gene3D" id="2.40.70.10">
    <property type="entry name" value="Acid Proteases"/>
    <property type="match status" value="2"/>
</dbReference>
<feature type="chain" id="PRO_5036221178" description="Peptidase A1 domain-containing protein" evidence="1">
    <location>
        <begin position="18"/>
        <end position="681"/>
    </location>
</feature>
<feature type="signal peptide" evidence="1">
    <location>
        <begin position="1"/>
        <end position="17"/>
    </location>
</feature>
<evidence type="ECO:0008006" key="4">
    <source>
        <dbReference type="Google" id="ProtNLM"/>
    </source>
</evidence>
<reference evidence="2" key="1">
    <citation type="submission" date="2020-09" db="EMBL/GenBank/DDBJ databases">
        <authorList>
            <person name="Kikuchi T."/>
        </authorList>
    </citation>
    <scope>NUCLEOTIDE SEQUENCE</scope>
    <source>
        <strain evidence="2">SH1</strain>
    </source>
</reference>
<dbReference type="AlphaFoldDB" id="A0A811KU21"/>
<dbReference type="InterPro" id="IPR021109">
    <property type="entry name" value="Peptidase_aspartic_dom_sf"/>
</dbReference>
<evidence type="ECO:0000256" key="1">
    <source>
        <dbReference type="SAM" id="SignalP"/>
    </source>
</evidence>
<keyword evidence="3" id="KW-1185">Reference proteome</keyword>
<sequence>MMLFVTVLLGCFSFVHCKDAEYYAGSTPCVNTFFTEDKSNAYRLELSLQSQQFFIISNQCENCNVSTSDKPYDPTKYGAEKLNSGFSVKLADNTLKGNNYKGFIASSIFDKKEDEILPVVESADKEYYSTTHGLFGLDFEEVSDNVILKRIFDSQLVKKIIIRRGAYQQVLKDKEVKPNGIHGHILAGADAMEGCGTFSYHDAEQGQGLTLKGVVKIGNNTLESKNIKFDLDGPLRIPQDVFDKNYQSIVTESAVPQVTVTIGAKEYVTKPEYFVNYEDEYREVLKLSVSGGAEQDVIVLGREFLRDRCISIFLNSDEKGVQIGFADIVNLKSDVDYVESPAPTRTPTTEAPEGTTKAVGEVVVNVLAMIVMVVLFSIKYGFDSSNLAKLQLVYNNNVLYCQQYRGTVGSSLFPSESNSVINVVEKAETNFHLEHSGVFGLSFIGDYKKNDILRRTLTSYNVKKNLIIRRGPYPQVLKNKEVQSFYVHGRIVLTEDESSDQIHCTDFAYFLSSVIGLAWKNEIEIDSKSYEKFVKFSPERKTLVSQDIYDNHYSNIRHEEDIPDLKVQLRLKPNDNHVSKLFTVPKQNFVQYQRGELAVPVHPSVDGMDSLFLGQEFFRNQCVSLRVNSDDKLEIGFADTTPLPDDAKFDEIIETTTKSSNLVKDNFLFVAFCFILGVLFI</sequence>
<organism evidence="2 3">
    <name type="scientific">Bursaphelenchus okinawaensis</name>
    <dbReference type="NCBI Taxonomy" id="465554"/>
    <lineage>
        <taxon>Eukaryota</taxon>
        <taxon>Metazoa</taxon>
        <taxon>Ecdysozoa</taxon>
        <taxon>Nematoda</taxon>
        <taxon>Chromadorea</taxon>
        <taxon>Rhabditida</taxon>
        <taxon>Tylenchina</taxon>
        <taxon>Tylenchomorpha</taxon>
        <taxon>Aphelenchoidea</taxon>
        <taxon>Aphelenchoididae</taxon>
        <taxon>Bursaphelenchus</taxon>
    </lineage>
</organism>
<dbReference type="OrthoDB" id="10678205at2759"/>
<name>A0A811KU21_9BILA</name>
<dbReference type="EMBL" id="CAJFCW020000004">
    <property type="protein sequence ID" value="CAG9111831.1"/>
    <property type="molecule type" value="Genomic_DNA"/>
</dbReference>
<evidence type="ECO:0000313" key="2">
    <source>
        <dbReference type="EMBL" id="CAD5218815.1"/>
    </source>
</evidence>